<evidence type="ECO:0000256" key="11">
    <source>
        <dbReference type="ARBA" id="ARBA00036824"/>
    </source>
</evidence>
<keyword evidence="5" id="KW-0964">Secreted</keyword>
<accession>A0A5N5WUU4</accession>
<dbReference type="GO" id="GO:0005576">
    <property type="term" value="C:extracellular region"/>
    <property type="evidence" value="ECO:0007669"/>
    <property type="project" value="UniProtKB-SubCell"/>
</dbReference>
<keyword evidence="7 16" id="KW-0378">Hydrolase</keyword>
<evidence type="ECO:0000256" key="3">
    <source>
        <dbReference type="ARBA" id="ARBA00005641"/>
    </source>
</evidence>
<reference evidence="18 19" key="1">
    <citation type="submission" date="2019-04" db="EMBL/GenBank/DDBJ databases">
        <title>Friends and foes A comparative genomics study of 23 Aspergillus species from section Flavi.</title>
        <authorList>
            <consortium name="DOE Joint Genome Institute"/>
            <person name="Kjaerbolling I."/>
            <person name="Vesth T."/>
            <person name="Frisvad J.C."/>
            <person name="Nybo J.L."/>
            <person name="Theobald S."/>
            <person name="Kildgaard S."/>
            <person name="Isbrandt T."/>
            <person name="Kuo A."/>
            <person name="Sato A."/>
            <person name="Lyhne E.K."/>
            <person name="Kogle M.E."/>
            <person name="Wiebenga A."/>
            <person name="Kun R.S."/>
            <person name="Lubbers R.J."/>
            <person name="Makela M.R."/>
            <person name="Barry K."/>
            <person name="Chovatia M."/>
            <person name="Clum A."/>
            <person name="Daum C."/>
            <person name="Haridas S."/>
            <person name="He G."/>
            <person name="LaButti K."/>
            <person name="Lipzen A."/>
            <person name="Mondo S."/>
            <person name="Riley R."/>
            <person name="Salamov A."/>
            <person name="Simmons B.A."/>
            <person name="Magnuson J.K."/>
            <person name="Henrissat B."/>
            <person name="Mortensen U.H."/>
            <person name="Larsen T.O."/>
            <person name="Devries R.P."/>
            <person name="Grigoriev I.V."/>
            <person name="Machida M."/>
            <person name="Baker S.E."/>
            <person name="Andersen M.R."/>
        </authorList>
    </citation>
    <scope>NUCLEOTIDE SEQUENCE [LARGE SCALE GENOMIC DNA]</scope>
    <source>
        <strain evidence="18 19">CBS 151.66</strain>
    </source>
</reference>
<dbReference type="EC" id="3.2.1.58" evidence="13"/>
<comment type="catalytic activity">
    <reaction evidence="11">
        <text>Successive hydrolysis of beta-D-glucose units from the non-reducing ends of (1-&gt;3)-beta-D-glucans, releasing alpha-glucose.</text>
        <dbReference type="EC" id="3.2.1.58"/>
    </reaction>
</comment>
<keyword evidence="6" id="KW-0732">Signal</keyword>
<evidence type="ECO:0000256" key="6">
    <source>
        <dbReference type="ARBA" id="ARBA00022729"/>
    </source>
</evidence>
<evidence type="ECO:0000256" key="2">
    <source>
        <dbReference type="ARBA" id="ARBA00004613"/>
    </source>
</evidence>
<evidence type="ECO:0000256" key="13">
    <source>
        <dbReference type="ARBA" id="ARBA00038929"/>
    </source>
</evidence>
<keyword evidence="19" id="KW-1185">Reference proteome</keyword>
<comment type="similarity">
    <text evidence="3 16">Belongs to the glycosyl hydrolase 5 (cellulase A) family.</text>
</comment>
<evidence type="ECO:0000256" key="15">
    <source>
        <dbReference type="ARBA" id="ARBA00041265"/>
    </source>
</evidence>
<dbReference type="PANTHER" id="PTHR31297">
    <property type="entry name" value="GLUCAN ENDO-1,6-BETA-GLUCOSIDASE B"/>
    <property type="match status" value="1"/>
</dbReference>
<dbReference type="Proteomes" id="UP000326565">
    <property type="component" value="Unassembled WGS sequence"/>
</dbReference>
<dbReference type="InterPro" id="IPR017853">
    <property type="entry name" value="GH"/>
</dbReference>
<gene>
    <name evidence="18" type="ORF">BDV29DRAFT_177733</name>
</gene>
<evidence type="ECO:0000256" key="10">
    <source>
        <dbReference type="ARBA" id="ARBA00023316"/>
    </source>
</evidence>
<evidence type="ECO:0000256" key="12">
    <source>
        <dbReference type="ARBA" id="ARBA00037254"/>
    </source>
</evidence>
<comment type="function">
    <text evidence="12">Beta-glucanases participate in the metabolism of beta-glucan, the main structural component of the cell wall. It could also function biosynthetically as a transglycosylase.</text>
</comment>
<name>A0A5N5WUU4_9EURO</name>
<organism evidence="18 19">
    <name type="scientific">Aspergillus leporis</name>
    <dbReference type="NCBI Taxonomy" id="41062"/>
    <lineage>
        <taxon>Eukaryota</taxon>
        <taxon>Fungi</taxon>
        <taxon>Dikarya</taxon>
        <taxon>Ascomycota</taxon>
        <taxon>Pezizomycotina</taxon>
        <taxon>Eurotiomycetes</taxon>
        <taxon>Eurotiomycetidae</taxon>
        <taxon>Eurotiales</taxon>
        <taxon>Aspergillaceae</taxon>
        <taxon>Aspergillus</taxon>
        <taxon>Aspergillus subgen. Circumdati</taxon>
    </lineage>
</organism>
<dbReference type="GO" id="GO:0009251">
    <property type="term" value="P:glucan catabolic process"/>
    <property type="evidence" value="ECO:0007669"/>
    <property type="project" value="TreeGrafter"/>
</dbReference>
<dbReference type="PANTHER" id="PTHR31297:SF1">
    <property type="entry name" value="GLUCAN 1,3-BETA-GLUCOSIDASE I_II-RELATED"/>
    <property type="match status" value="1"/>
</dbReference>
<sequence>MHIIVDVHSLPGGINGLTIGEATGHWGWYYNETAFEYSMQVIDAVISFVQNSGSPQSYTIEPMNEPTDNPDMSVFGTPAALSDKGASWVLKYILAVIDKVASVNPNIPIMFQGSFKQEQYWSSHIPADANLVFDVHTYYFERNVTSENLPTHLYSDARAKAGDGKFPVFTGEWSIQTGLNNSFVLRERNINAGLDALYTYSQGSCYWTAKFSGNATVKGQGSQRDYWNFGFYIDQGYIDLSRFRDAK</sequence>
<dbReference type="AlphaFoldDB" id="A0A5N5WUU4"/>
<evidence type="ECO:0000256" key="4">
    <source>
        <dbReference type="ARBA" id="ARBA00011245"/>
    </source>
</evidence>
<dbReference type="OrthoDB" id="1887033at2759"/>
<dbReference type="SUPFAM" id="SSF51445">
    <property type="entry name" value="(Trans)glycosidases"/>
    <property type="match status" value="1"/>
</dbReference>
<dbReference type="GO" id="GO:0071555">
    <property type="term" value="P:cell wall organization"/>
    <property type="evidence" value="ECO:0007669"/>
    <property type="project" value="UniProtKB-KW"/>
</dbReference>
<evidence type="ECO:0000256" key="14">
    <source>
        <dbReference type="ARBA" id="ARBA00041261"/>
    </source>
</evidence>
<keyword evidence="10" id="KW-0961">Cell wall biogenesis/degradation</keyword>
<evidence type="ECO:0000313" key="18">
    <source>
        <dbReference type="EMBL" id="KAB8072293.1"/>
    </source>
</evidence>
<dbReference type="EMBL" id="ML732251">
    <property type="protein sequence ID" value="KAB8072293.1"/>
    <property type="molecule type" value="Genomic_DNA"/>
</dbReference>
<evidence type="ECO:0000313" key="19">
    <source>
        <dbReference type="Proteomes" id="UP000326565"/>
    </source>
</evidence>
<evidence type="ECO:0000256" key="9">
    <source>
        <dbReference type="ARBA" id="ARBA00023295"/>
    </source>
</evidence>
<dbReference type="GO" id="GO:0004338">
    <property type="term" value="F:glucan exo-1,3-beta-glucosidase activity"/>
    <property type="evidence" value="ECO:0007669"/>
    <property type="project" value="UniProtKB-EC"/>
</dbReference>
<keyword evidence="8" id="KW-0464">Manganese</keyword>
<comment type="subunit">
    <text evidence="4">Monomer.</text>
</comment>
<dbReference type="InterPro" id="IPR050386">
    <property type="entry name" value="Glycosyl_hydrolase_5"/>
</dbReference>
<dbReference type="Gene3D" id="3.20.20.80">
    <property type="entry name" value="Glycosidases"/>
    <property type="match status" value="1"/>
</dbReference>
<feature type="domain" description="Glycoside hydrolase family 5" evidence="17">
    <location>
        <begin position="1"/>
        <end position="210"/>
    </location>
</feature>
<protein>
    <recommendedName>
        <fullName evidence="13">glucan 1,3-beta-glucosidase</fullName>
        <ecNumber evidence="13">3.2.1.58</ecNumber>
    </recommendedName>
    <alternativeName>
        <fullName evidence="15">Exo-1,3-beta-glucanase 1</fullName>
    </alternativeName>
    <alternativeName>
        <fullName evidence="14">Exo-1,3-beta-glucanase A</fullName>
    </alternativeName>
</protein>
<keyword evidence="9 16" id="KW-0326">Glycosidase</keyword>
<dbReference type="InterPro" id="IPR001547">
    <property type="entry name" value="Glyco_hydro_5"/>
</dbReference>
<dbReference type="Pfam" id="PF00150">
    <property type="entry name" value="Cellulase"/>
    <property type="match status" value="1"/>
</dbReference>
<evidence type="ECO:0000256" key="8">
    <source>
        <dbReference type="ARBA" id="ARBA00023211"/>
    </source>
</evidence>
<evidence type="ECO:0000256" key="5">
    <source>
        <dbReference type="ARBA" id="ARBA00022525"/>
    </source>
</evidence>
<comment type="cofactor">
    <cofactor evidence="1">
        <name>Mn(2+)</name>
        <dbReference type="ChEBI" id="CHEBI:29035"/>
    </cofactor>
</comment>
<comment type="subcellular location">
    <subcellularLocation>
        <location evidence="2">Secreted</location>
    </subcellularLocation>
</comment>
<evidence type="ECO:0000256" key="1">
    <source>
        <dbReference type="ARBA" id="ARBA00001936"/>
    </source>
</evidence>
<proteinExistence type="inferred from homology"/>
<evidence type="ECO:0000259" key="17">
    <source>
        <dbReference type="Pfam" id="PF00150"/>
    </source>
</evidence>
<evidence type="ECO:0000256" key="16">
    <source>
        <dbReference type="RuleBase" id="RU361153"/>
    </source>
</evidence>
<dbReference type="GO" id="GO:0009986">
    <property type="term" value="C:cell surface"/>
    <property type="evidence" value="ECO:0007669"/>
    <property type="project" value="TreeGrafter"/>
</dbReference>
<evidence type="ECO:0000256" key="7">
    <source>
        <dbReference type="ARBA" id="ARBA00022801"/>
    </source>
</evidence>